<sequence>MYFSTIDEDDVQMGEGQSGLNSSTSSSSDHPAVQRCEQRVAAWGHEWFCSDDS</sequence>
<dbReference type="Proteomes" id="UP001311232">
    <property type="component" value="Unassembled WGS sequence"/>
</dbReference>
<evidence type="ECO:0000256" key="1">
    <source>
        <dbReference type="SAM" id="MobiDB-lite"/>
    </source>
</evidence>
<feature type="compositionally biased region" description="Acidic residues" evidence="1">
    <location>
        <begin position="1"/>
        <end position="12"/>
    </location>
</feature>
<evidence type="ECO:0000313" key="3">
    <source>
        <dbReference type="Proteomes" id="UP001311232"/>
    </source>
</evidence>
<protein>
    <submittedName>
        <fullName evidence="2">Uncharacterized protein</fullName>
    </submittedName>
</protein>
<gene>
    <name evidence="2" type="ORF">CRENBAI_013443</name>
</gene>
<reference evidence="2 3" key="1">
    <citation type="submission" date="2021-06" db="EMBL/GenBank/DDBJ databases">
        <authorList>
            <person name="Palmer J.M."/>
        </authorList>
    </citation>
    <scope>NUCLEOTIDE SEQUENCE [LARGE SCALE GENOMIC DNA]</scope>
    <source>
        <strain evidence="2 3">MEX-2019</strain>
        <tissue evidence="2">Muscle</tissue>
    </source>
</reference>
<accession>A0AAV9RFQ6</accession>
<evidence type="ECO:0000313" key="2">
    <source>
        <dbReference type="EMBL" id="KAK5607717.1"/>
    </source>
</evidence>
<keyword evidence="3" id="KW-1185">Reference proteome</keyword>
<feature type="non-terminal residue" evidence="2">
    <location>
        <position position="53"/>
    </location>
</feature>
<name>A0AAV9RFQ6_9TELE</name>
<feature type="region of interest" description="Disordered" evidence="1">
    <location>
        <begin position="1"/>
        <end position="33"/>
    </location>
</feature>
<dbReference type="AlphaFoldDB" id="A0AAV9RFQ6"/>
<dbReference type="EMBL" id="JAHHUM010001991">
    <property type="protein sequence ID" value="KAK5607717.1"/>
    <property type="molecule type" value="Genomic_DNA"/>
</dbReference>
<organism evidence="2 3">
    <name type="scientific">Crenichthys baileyi</name>
    <name type="common">White River springfish</name>
    <dbReference type="NCBI Taxonomy" id="28760"/>
    <lineage>
        <taxon>Eukaryota</taxon>
        <taxon>Metazoa</taxon>
        <taxon>Chordata</taxon>
        <taxon>Craniata</taxon>
        <taxon>Vertebrata</taxon>
        <taxon>Euteleostomi</taxon>
        <taxon>Actinopterygii</taxon>
        <taxon>Neopterygii</taxon>
        <taxon>Teleostei</taxon>
        <taxon>Neoteleostei</taxon>
        <taxon>Acanthomorphata</taxon>
        <taxon>Ovalentaria</taxon>
        <taxon>Atherinomorphae</taxon>
        <taxon>Cyprinodontiformes</taxon>
        <taxon>Goodeidae</taxon>
        <taxon>Crenichthys</taxon>
    </lineage>
</organism>
<proteinExistence type="predicted"/>
<comment type="caution">
    <text evidence="2">The sequence shown here is derived from an EMBL/GenBank/DDBJ whole genome shotgun (WGS) entry which is preliminary data.</text>
</comment>